<dbReference type="EMBL" id="CP126980">
    <property type="protein sequence ID" value="WIM97802.1"/>
    <property type="molecule type" value="Genomic_DNA"/>
</dbReference>
<dbReference type="Proteomes" id="UP001240150">
    <property type="component" value="Chromosome"/>
</dbReference>
<proteinExistence type="predicted"/>
<feature type="region of interest" description="Disordered" evidence="1">
    <location>
        <begin position="1"/>
        <end position="20"/>
    </location>
</feature>
<feature type="domain" description="Helix-turn-helix" evidence="2">
    <location>
        <begin position="24"/>
        <end position="72"/>
    </location>
</feature>
<reference evidence="3 4" key="1">
    <citation type="submission" date="2023-06" db="EMBL/GenBank/DDBJ databases">
        <authorList>
            <person name="Yushchuk O."/>
            <person name="Binda E."/>
            <person name="Ruckert-Reed C."/>
            <person name="Fedorenko V."/>
            <person name="Kalinowski J."/>
            <person name="Marinelli F."/>
        </authorList>
    </citation>
    <scope>NUCLEOTIDE SEQUENCE [LARGE SCALE GENOMIC DNA]</scope>
    <source>
        <strain evidence="3 4">NRRL 3884</strain>
    </source>
</reference>
<dbReference type="RefSeq" id="WP_284919196.1">
    <property type="nucleotide sequence ID" value="NZ_CP126980.1"/>
</dbReference>
<sequence>MHGDKPSTDSTHGTFQRGDEQIAYSAKHAGAVLDLSERTVQNLIANGRIRSFLEGRSRRISRRALEEYCRNREAESA</sequence>
<keyword evidence="4" id="KW-1185">Reference proteome</keyword>
<dbReference type="NCBIfam" id="TIGR01764">
    <property type="entry name" value="excise"/>
    <property type="match status" value="1"/>
</dbReference>
<evidence type="ECO:0000313" key="3">
    <source>
        <dbReference type="EMBL" id="WIM97802.1"/>
    </source>
</evidence>
<evidence type="ECO:0000256" key="1">
    <source>
        <dbReference type="SAM" id="MobiDB-lite"/>
    </source>
</evidence>
<dbReference type="Pfam" id="PF12728">
    <property type="entry name" value="HTH_17"/>
    <property type="match status" value="1"/>
</dbReference>
<organism evidence="3 4">
    <name type="scientific">Actinoplanes oblitus</name>
    <dbReference type="NCBI Taxonomy" id="3040509"/>
    <lineage>
        <taxon>Bacteria</taxon>
        <taxon>Bacillati</taxon>
        <taxon>Actinomycetota</taxon>
        <taxon>Actinomycetes</taxon>
        <taxon>Micromonosporales</taxon>
        <taxon>Micromonosporaceae</taxon>
        <taxon>Actinoplanes</taxon>
    </lineage>
</organism>
<evidence type="ECO:0000313" key="4">
    <source>
        <dbReference type="Proteomes" id="UP001240150"/>
    </source>
</evidence>
<gene>
    <name evidence="3" type="ORF">ACTOB_001356</name>
</gene>
<name>A0ABY8WK72_9ACTN</name>
<protein>
    <submittedName>
        <fullName evidence="3">Helix-turn-helix domain-containing protein</fullName>
    </submittedName>
</protein>
<dbReference type="InterPro" id="IPR041657">
    <property type="entry name" value="HTH_17"/>
</dbReference>
<evidence type="ECO:0000259" key="2">
    <source>
        <dbReference type="Pfam" id="PF12728"/>
    </source>
</evidence>
<accession>A0ABY8WK72</accession>
<dbReference type="InterPro" id="IPR010093">
    <property type="entry name" value="SinI_DNA-bd"/>
</dbReference>